<gene>
    <name evidence="1" type="ORF">SERLADRAFT_443425</name>
</gene>
<dbReference type="KEGG" id="sla:SERLADRAFT_443425"/>
<reference evidence="1" key="1">
    <citation type="submission" date="2011-04" db="EMBL/GenBank/DDBJ databases">
        <title>Evolution of plant cell wall degrading machinery underlies the functional diversity of forest fungi.</title>
        <authorList>
            <consortium name="US DOE Joint Genome Institute (JGI-PGF)"/>
            <person name="Eastwood D.C."/>
            <person name="Floudas D."/>
            <person name="Binder M."/>
            <person name="Majcherczyk A."/>
            <person name="Schneider P."/>
            <person name="Aerts A."/>
            <person name="Asiegbu F.O."/>
            <person name="Baker S.E."/>
            <person name="Barry K."/>
            <person name="Bendiksby M."/>
            <person name="Blumentritt M."/>
            <person name="Coutinho P.M."/>
            <person name="Cullen D."/>
            <person name="Cullen D."/>
            <person name="Gathman A."/>
            <person name="Goodell B."/>
            <person name="Henrissat B."/>
            <person name="Ihrmark K."/>
            <person name="Kauserud H."/>
            <person name="Kohler A."/>
            <person name="LaButti K."/>
            <person name="Lapidus A."/>
            <person name="Lavin J.L."/>
            <person name="Lee Y.-H."/>
            <person name="Lindquist E."/>
            <person name="Lilly W."/>
            <person name="Lucas S."/>
            <person name="Morin E."/>
            <person name="Murat C."/>
            <person name="Oguiza J.A."/>
            <person name="Park J."/>
            <person name="Pisabarro A.G."/>
            <person name="Riley R."/>
            <person name="Rosling A."/>
            <person name="Salamov A."/>
            <person name="Schmidt O."/>
            <person name="Schmutz J."/>
            <person name="Skrede I."/>
            <person name="Stenlid J."/>
            <person name="Wiebenga A."/>
            <person name="Xie X."/>
            <person name="Kues U."/>
            <person name="Hibbett D.S."/>
            <person name="Hoffmeister D."/>
            <person name="Hogberg N."/>
            <person name="Martin F."/>
            <person name="Grigoriev I.V."/>
            <person name="Watkinson S.C."/>
        </authorList>
    </citation>
    <scope>NUCLEOTIDE SEQUENCE</scope>
    <source>
        <strain evidence="1">S7.9</strain>
    </source>
</reference>
<dbReference type="EMBL" id="GL945444">
    <property type="protein sequence ID" value="EGO19369.1"/>
    <property type="molecule type" value="Genomic_DNA"/>
</dbReference>
<dbReference type="GeneID" id="18815907"/>
<dbReference type="AlphaFoldDB" id="F8PCH1"/>
<name>F8PCH1_SERL9</name>
<dbReference type="HOGENOM" id="CLU_652395_0_0_1"/>
<organism>
    <name type="scientific">Serpula lacrymans var. lacrymans (strain S7.9)</name>
    <name type="common">Dry rot fungus</name>
    <dbReference type="NCBI Taxonomy" id="578457"/>
    <lineage>
        <taxon>Eukaryota</taxon>
        <taxon>Fungi</taxon>
        <taxon>Dikarya</taxon>
        <taxon>Basidiomycota</taxon>
        <taxon>Agaricomycotina</taxon>
        <taxon>Agaricomycetes</taxon>
        <taxon>Agaricomycetidae</taxon>
        <taxon>Boletales</taxon>
        <taxon>Coniophorineae</taxon>
        <taxon>Serpulaceae</taxon>
        <taxon>Serpula</taxon>
    </lineage>
</organism>
<dbReference type="Proteomes" id="UP000008064">
    <property type="component" value="Unassembled WGS sequence"/>
</dbReference>
<dbReference type="OrthoDB" id="3181351at2759"/>
<protein>
    <submittedName>
        <fullName evidence="1">Uncharacterized protein</fullName>
    </submittedName>
</protein>
<proteinExistence type="predicted"/>
<dbReference type="RefSeq" id="XP_007324090.1">
    <property type="nucleotide sequence ID" value="XM_007324028.1"/>
</dbReference>
<evidence type="ECO:0000313" key="1">
    <source>
        <dbReference type="EMBL" id="EGO19369.1"/>
    </source>
</evidence>
<accession>F8PCH1</accession>
<sequence>MLYLTEIMLLFYQNLRPTKSIEPPNSKLSGIKSWCSKVIMLEKESKKGLHGISSLSEKGSSVSSFFNKTTHSSCTSVPVSVRKGPISRDSQDTEAALQYQVGGLEDELETDERDYALVGEKCGLSSDSSVKIEKTTDVFPVKCAKTETIAKARNANLPEGCLEGGRWRSVFVPTYEKWAASQKNPWSIEDSKAIPAMQAIWDIIFPNIPYTITPNSPVYCILGQRVSECMIEDFAFFYEDVGDSASEHRGLFRSTFIIQTFASHLNSISGAVEVKALRAAGVPVNSSDIQKFPPVGALALSAAAVERIFTMWAKKQIMWDENSEGSNGTANEGKASSKALIKPIPKLNKSTGKETASHALFSDTNWGQATHYYCSSIQKLKQDSIEDIVQKAKVFARIPKSAVSSSVDNDSEDPHACLVDV</sequence>